<dbReference type="AlphaFoldDB" id="A0A376MMM6"/>
<dbReference type="Proteomes" id="UP000254817">
    <property type="component" value="Unassembled WGS sequence"/>
</dbReference>
<reference evidence="1 2" key="1">
    <citation type="submission" date="2018-06" db="EMBL/GenBank/DDBJ databases">
        <authorList>
            <consortium name="Pathogen Informatics"/>
            <person name="Doyle S."/>
        </authorList>
    </citation>
    <scope>NUCLEOTIDE SEQUENCE [LARGE SCALE GENOMIC DNA]</scope>
    <source>
        <strain evidence="1 2">NCTC11112</strain>
    </source>
</reference>
<organism evidence="1 2">
    <name type="scientific">Escherichia coli</name>
    <dbReference type="NCBI Taxonomy" id="562"/>
    <lineage>
        <taxon>Bacteria</taxon>
        <taxon>Pseudomonadati</taxon>
        <taxon>Pseudomonadota</taxon>
        <taxon>Gammaproteobacteria</taxon>
        <taxon>Enterobacterales</taxon>
        <taxon>Enterobacteriaceae</taxon>
        <taxon>Escherichia</taxon>
    </lineage>
</organism>
<sequence>MYPVYNGSLQLHGHRIPLPCVLEHCNVDKNHSPLQGRHQIQYRFITALILINIIPKVLTEALVSLHHN</sequence>
<evidence type="ECO:0000313" key="1">
    <source>
        <dbReference type="EMBL" id="STG51215.1"/>
    </source>
</evidence>
<proteinExistence type="predicted"/>
<gene>
    <name evidence="1" type="ORF">NCTC11112_01649</name>
</gene>
<protein>
    <submittedName>
        <fullName evidence="1">Uncharacterized protein</fullName>
    </submittedName>
</protein>
<accession>A0A376MMM6</accession>
<evidence type="ECO:0000313" key="2">
    <source>
        <dbReference type="Proteomes" id="UP000254817"/>
    </source>
</evidence>
<dbReference type="EMBL" id="UGAW01000001">
    <property type="protein sequence ID" value="STG51215.1"/>
    <property type="molecule type" value="Genomic_DNA"/>
</dbReference>
<name>A0A376MMM6_ECOLX</name>